<dbReference type="EMBL" id="ML170173">
    <property type="protein sequence ID" value="TDL22847.1"/>
    <property type="molecule type" value="Genomic_DNA"/>
</dbReference>
<dbReference type="Pfam" id="PF00067">
    <property type="entry name" value="p450"/>
    <property type="match status" value="1"/>
</dbReference>
<proteinExistence type="inferred from homology"/>
<evidence type="ECO:0000256" key="4">
    <source>
        <dbReference type="ARBA" id="ARBA00023002"/>
    </source>
</evidence>
<reference evidence="6 7" key="1">
    <citation type="submission" date="2018-06" db="EMBL/GenBank/DDBJ databases">
        <title>A transcriptomic atlas of mushroom development highlights an independent origin of complex multicellularity.</title>
        <authorList>
            <consortium name="DOE Joint Genome Institute"/>
            <person name="Krizsan K."/>
            <person name="Almasi E."/>
            <person name="Merenyi Z."/>
            <person name="Sahu N."/>
            <person name="Viragh M."/>
            <person name="Koszo T."/>
            <person name="Mondo S."/>
            <person name="Kiss B."/>
            <person name="Balint B."/>
            <person name="Kues U."/>
            <person name="Barry K."/>
            <person name="Hegedus J.C."/>
            <person name="Henrissat B."/>
            <person name="Johnson J."/>
            <person name="Lipzen A."/>
            <person name="Ohm R."/>
            <person name="Nagy I."/>
            <person name="Pangilinan J."/>
            <person name="Yan J."/>
            <person name="Xiong Y."/>
            <person name="Grigoriev I.V."/>
            <person name="Hibbett D.S."/>
            <person name="Nagy L.G."/>
        </authorList>
    </citation>
    <scope>NUCLEOTIDE SEQUENCE [LARGE SCALE GENOMIC DNA]</scope>
    <source>
        <strain evidence="6 7">SZMC22713</strain>
    </source>
</reference>
<dbReference type="SUPFAM" id="SSF48264">
    <property type="entry name" value="Cytochrome P450"/>
    <property type="match status" value="1"/>
</dbReference>
<dbReference type="GO" id="GO:0016705">
    <property type="term" value="F:oxidoreductase activity, acting on paired donors, with incorporation or reduction of molecular oxygen"/>
    <property type="evidence" value="ECO:0007669"/>
    <property type="project" value="InterPro"/>
</dbReference>
<keyword evidence="7" id="KW-1185">Reference proteome</keyword>
<evidence type="ECO:0000313" key="6">
    <source>
        <dbReference type="EMBL" id="TDL22847.1"/>
    </source>
</evidence>
<dbReference type="InterPro" id="IPR001128">
    <property type="entry name" value="Cyt_P450"/>
</dbReference>
<keyword evidence="5" id="KW-0408">Iron</keyword>
<evidence type="ECO:0000256" key="5">
    <source>
        <dbReference type="ARBA" id="ARBA00023004"/>
    </source>
</evidence>
<dbReference type="VEuPathDB" id="FungiDB:BD410DRAFT_839535"/>
<dbReference type="AlphaFoldDB" id="A0A4Y7Q5B1"/>
<name>A0A4Y7Q5B1_9AGAM</name>
<dbReference type="InterPro" id="IPR036396">
    <property type="entry name" value="Cyt_P450_sf"/>
</dbReference>
<comment type="cofactor">
    <cofactor evidence="1">
        <name>heme</name>
        <dbReference type="ChEBI" id="CHEBI:30413"/>
    </cofactor>
</comment>
<dbReference type="OrthoDB" id="1844152at2759"/>
<dbReference type="GO" id="GO:0004497">
    <property type="term" value="F:monooxygenase activity"/>
    <property type="evidence" value="ECO:0007669"/>
    <property type="project" value="InterPro"/>
</dbReference>
<accession>A0A4Y7Q5B1</accession>
<protein>
    <recommendedName>
        <fullName evidence="8">Cytochrome P450</fullName>
    </recommendedName>
</protein>
<sequence length="156" mass="18446">MRSLLFKFRQQLDSFLGPVLPYYIVGRLLSPIRSGVRRGLKHLRPAIEERLRKYEEFGQNYPDEPNDMLTWLMDEAEGDERELENLCLRMLAVNITAIHTTSMTFTHIMYHLASKPHYIKPMREEVERVINSMTKLRKVDSFVKEKLRFTGFGILQ</sequence>
<dbReference type="Gene3D" id="1.10.630.10">
    <property type="entry name" value="Cytochrome P450"/>
    <property type="match status" value="1"/>
</dbReference>
<evidence type="ECO:0008006" key="8">
    <source>
        <dbReference type="Google" id="ProtNLM"/>
    </source>
</evidence>
<keyword evidence="3" id="KW-0479">Metal-binding</keyword>
<dbReference type="GO" id="GO:0005506">
    <property type="term" value="F:iron ion binding"/>
    <property type="evidence" value="ECO:0007669"/>
    <property type="project" value="InterPro"/>
</dbReference>
<dbReference type="PANTHER" id="PTHR46206">
    <property type="entry name" value="CYTOCHROME P450"/>
    <property type="match status" value="1"/>
</dbReference>
<gene>
    <name evidence="6" type="ORF">BD410DRAFT_839535</name>
</gene>
<keyword evidence="4" id="KW-0560">Oxidoreductase</keyword>
<comment type="similarity">
    <text evidence="2">Belongs to the cytochrome P450 family.</text>
</comment>
<dbReference type="GO" id="GO:0020037">
    <property type="term" value="F:heme binding"/>
    <property type="evidence" value="ECO:0007669"/>
    <property type="project" value="InterPro"/>
</dbReference>
<evidence type="ECO:0000256" key="2">
    <source>
        <dbReference type="ARBA" id="ARBA00010617"/>
    </source>
</evidence>
<evidence type="ECO:0000313" key="7">
    <source>
        <dbReference type="Proteomes" id="UP000294933"/>
    </source>
</evidence>
<evidence type="ECO:0000256" key="3">
    <source>
        <dbReference type="ARBA" id="ARBA00022723"/>
    </source>
</evidence>
<evidence type="ECO:0000256" key="1">
    <source>
        <dbReference type="ARBA" id="ARBA00001971"/>
    </source>
</evidence>
<organism evidence="6 7">
    <name type="scientific">Rickenella mellea</name>
    <dbReference type="NCBI Taxonomy" id="50990"/>
    <lineage>
        <taxon>Eukaryota</taxon>
        <taxon>Fungi</taxon>
        <taxon>Dikarya</taxon>
        <taxon>Basidiomycota</taxon>
        <taxon>Agaricomycotina</taxon>
        <taxon>Agaricomycetes</taxon>
        <taxon>Hymenochaetales</taxon>
        <taxon>Rickenellaceae</taxon>
        <taxon>Rickenella</taxon>
    </lineage>
</organism>
<dbReference type="STRING" id="50990.A0A4Y7Q5B1"/>
<dbReference type="Proteomes" id="UP000294933">
    <property type="component" value="Unassembled WGS sequence"/>
</dbReference>